<dbReference type="EMBL" id="NQXA01000021">
    <property type="protein sequence ID" value="PHQ28090.1"/>
    <property type="molecule type" value="Genomic_DNA"/>
</dbReference>
<dbReference type="Pfam" id="PF01642">
    <property type="entry name" value="MM_CoA_mutase"/>
    <property type="match status" value="1"/>
</dbReference>
<dbReference type="AlphaFoldDB" id="A0A2G1VN94"/>
<sequence>MNNPSDENSNKKPKSALDVAFEASRESQDKRTGLFAEFNAVSEKGFKQQIQYDLKGAEYNESLVWKSPEGIHVKPFYHRESTAVTSIPGQPQSWQVAEEIYVLDEKQTARTAHEVLQKGAESIVLKADKPLDSKKLLNALPAESFSLYFNLSFFDHEFMLSLCENLKSKPYKSFLNIDPVGNLAFTGNWFSDQKTDFKGLERLFLNTANDNVIGVDATGYHNSGATAVQQLAYALAHANEYLNHFGDQLNNQTITFKVAVGSNYFFEIAKIRALRLLYASLASEYKLPETCHILATPALRNKTLYDYNTNLLRTTTEAMSAVLGGANTICNLPYDSIYHKTNEFGQRIARNQLLILKHESYFDQVTNPAEGAYYVEALTTQLAEQALALFKELEAGGGLVTQLIEGKIQNKIKEAAAKEQALFDTGEKILVGTNKYQNAEDRMKNELELYPFLKVKPRKTLIQPIIARRLSEAMEQKRLEDE</sequence>
<dbReference type="Gene3D" id="3.20.20.240">
    <property type="entry name" value="Methylmalonyl-CoA mutase"/>
    <property type="match status" value="1"/>
</dbReference>
<comment type="caution">
    <text evidence="3">The sequence shown here is derived from an EMBL/GenBank/DDBJ whole genome shotgun (WGS) entry which is preliminary data.</text>
</comment>
<dbReference type="SUPFAM" id="SSF51703">
    <property type="entry name" value="Cobalamin (vitamin B12)-dependent enzymes"/>
    <property type="match status" value="1"/>
</dbReference>
<feature type="region of interest" description="Disordered" evidence="1">
    <location>
        <begin position="1"/>
        <end position="29"/>
    </location>
</feature>
<name>A0A2G1VN94_9FLAO</name>
<dbReference type="GO" id="GO:0016866">
    <property type="term" value="F:intramolecular transferase activity"/>
    <property type="evidence" value="ECO:0007669"/>
    <property type="project" value="InterPro"/>
</dbReference>
<evidence type="ECO:0000313" key="3">
    <source>
        <dbReference type="EMBL" id="PHQ28090.1"/>
    </source>
</evidence>
<proteinExistence type="predicted"/>
<evidence type="ECO:0000259" key="2">
    <source>
        <dbReference type="Pfam" id="PF01642"/>
    </source>
</evidence>
<dbReference type="GO" id="GO:0031419">
    <property type="term" value="F:cobalamin binding"/>
    <property type="evidence" value="ECO:0007669"/>
    <property type="project" value="InterPro"/>
</dbReference>
<dbReference type="PANTHER" id="PTHR48101">
    <property type="entry name" value="METHYLMALONYL-COA MUTASE, MITOCHONDRIAL-RELATED"/>
    <property type="match status" value="1"/>
</dbReference>
<dbReference type="Proteomes" id="UP000229433">
    <property type="component" value="Unassembled WGS sequence"/>
</dbReference>
<dbReference type="PANTHER" id="PTHR48101:SF1">
    <property type="entry name" value="METHYLMALONYL-COA MUTASE, LARGE SUBUNIT"/>
    <property type="match status" value="1"/>
</dbReference>
<accession>A0A2G1VN94</accession>
<evidence type="ECO:0000313" key="4">
    <source>
        <dbReference type="Proteomes" id="UP000229433"/>
    </source>
</evidence>
<dbReference type="InterPro" id="IPR016176">
    <property type="entry name" value="Cbl-dep_enz_cat"/>
</dbReference>
<keyword evidence="4" id="KW-1185">Reference proteome</keyword>
<dbReference type="RefSeq" id="WP_099647480.1">
    <property type="nucleotide sequence ID" value="NZ_KZ319301.1"/>
</dbReference>
<reference evidence="3 4" key="1">
    <citation type="submission" date="2017-08" db="EMBL/GenBank/DDBJ databases">
        <title>The whole genome shortgun sequences of strain Leeuwenhoekiella nanhaiensis G18 from the South China Sea.</title>
        <authorList>
            <person name="Liu Q."/>
        </authorList>
    </citation>
    <scope>NUCLEOTIDE SEQUENCE [LARGE SCALE GENOMIC DNA]</scope>
    <source>
        <strain evidence="3 4">G18</strain>
    </source>
</reference>
<gene>
    <name evidence="3" type="ORF">CJ305_16875</name>
</gene>
<dbReference type="InterPro" id="IPR006099">
    <property type="entry name" value="MeMalonylCoA_mutase_a/b_cat"/>
</dbReference>
<protein>
    <submittedName>
        <fullName evidence="3">Methylmalonyl-CoA mutase</fullName>
    </submittedName>
</protein>
<feature type="domain" description="Methylmalonyl-CoA mutase alpha/beta chain catalytic" evidence="2">
    <location>
        <begin position="208"/>
        <end position="448"/>
    </location>
</feature>
<dbReference type="CDD" id="cd03677">
    <property type="entry name" value="MM_CoA_mutase_beta"/>
    <property type="match status" value="1"/>
</dbReference>
<evidence type="ECO:0000256" key="1">
    <source>
        <dbReference type="SAM" id="MobiDB-lite"/>
    </source>
</evidence>
<organism evidence="3 4">
    <name type="scientific">Leeuwenhoekiella nanhaiensis</name>
    <dbReference type="NCBI Taxonomy" id="1655491"/>
    <lineage>
        <taxon>Bacteria</taxon>
        <taxon>Pseudomonadati</taxon>
        <taxon>Bacteroidota</taxon>
        <taxon>Flavobacteriia</taxon>
        <taxon>Flavobacteriales</taxon>
        <taxon>Flavobacteriaceae</taxon>
        <taxon>Leeuwenhoekiella</taxon>
    </lineage>
</organism>
<dbReference type="OrthoDB" id="9762378at2"/>